<evidence type="ECO:0000313" key="2">
    <source>
        <dbReference type="Proteomes" id="UP000248214"/>
    </source>
</evidence>
<keyword evidence="2" id="KW-1185">Reference proteome</keyword>
<evidence type="ECO:0000313" key="1">
    <source>
        <dbReference type="EMBL" id="PYZ94720.1"/>
    </source>
</evidence>
<reference evidence="1 2" key="1">
    <citation type="submission" date="2017-10" db="EMBL/GenBank/DDBJ databases">
        <title>Bacillus sp. nov., a halophilic bacterium isolated from a Keqin Lake.</title>
        <authorList>
            <person name="Wang H."/>
        </authorList>
    </citation>
    <scope>NUCLEOTIDE SEQUENCE [LARGE SCALE GENOMIC DNA]</scope>
    <source>
        <strain evidence="1 2">KQ-12</strain>
    </source>
</reference>
<protein>
    <submittedName>
        <fullName evidence="1">Uncharacterized protein</fullName>
    </submittedName>
</protein>
<sequence length="61" mass="7238">MNRFNQSYDQDRELSNRFYNTESNFSSEKTSVEKIVKWLRSQEVQADLCPRPKKSTSSCRS</sequence>
<proteinExistence type="predicted"/>
<dbReference type="Proteomes" id="UP000248214">
    <property type="component" value="Unassembled WGS sequence"/>
</dbReference>
<name>A0A323TJI3_9BACI</name>
<organism evidence="1 2">
    <name type="scientific">Salipaludibacillus keqinensis</name>
    <dbReference type="NCBI Taxonomy" id="2045207"/>
    <lineage>
        <taxon>Bacteria</taxon>
        <taxon>Bacillati</taxon>
        <taxon>Bacillota</taxon>
        <taxon>Bacilli</taxon>
        <taxon>Bacillales</taxon>
        <taxon>Bacillaceae</taxon>
    </lineage>
</organism>
<dbReference type="EMBL" id="PDOD01000001">
    <property type="protein sequence ID" value="PYZ94720.1"/>
    <property type="molecule type" value="Genomic_DNA"/>
</dbReference>
<dbReference type="RefSeq" id="WP_110608354.1">
    <property type="nucleotide sequence ID" value="NZ_PDOD01000001.1"/>
</dbReference>
<accession>A0A323TJI3</accession>
<gene>
    <name evidence="1" type="ORF">CR194_04085</name>
</gene>
<dbReference type="AlphaFoldDB" id="A0A323TJI3"/>
<comment type="caution">
    <text evidence="1">The sequence shown here is derived from an EMBL/GenBank/DDBJ whole genome shotgun (WGS) entry which is preliminary data.</text>
</comment>